<dbReference type="InterPro" id="IPR005119">
    <property type="entry name" value="LysR_subst-bd"/>
</dbReference>
<reference evidence="7 8" key="1">
    <citation type="journal article" date="2014" name="Int. J. Syst. Evol. Microbiol.">
        <title>Bradyrhizobium ottawaense sp. nov., a symbiotic nitrogen fixing bacterium from root nodules of soybeans in Canada.</title>
        <authorList>
            <person name="Yu X."/>
            <person name="Cloutier S."/>
            <person name="Tambong J.T."/>
            <person name="Bromfield E.S."/>
        </authorList>
    </citation>
    <scope>NUCLEOTIDE SEQUENCE [LARGE SCALE GENOMIC DNA]</scope>
    <source>
        <strain evidence="7 8">OO99</strain>
    </source>
</reference>
<comment type="function">
    <text evidence="1">NodD regulates the expression of the nodABCFE genes which encode other nodulation proteins. NodD is also a negative regulator of its own expression. Binds flavonoids as inducers.</text>
</comment>
<dbReference type="SUPFAM" id="SSF53850">
    <property type="entry name" value="Periplasmic binding protein-like II"/>
    <property type="match status" value="1"/>
</dbReference>
<dbReference type="PRINTS" id="PR00039">
    <property type="entry name" value="HTHLYSR"/>
</dbReference>
<evidence type="ECO:0000313" key="7">
    <source>
        <dbReference type="EMBL" id="AWL96817.1"/>
    </source>
</evidence>
<dbReference type="KEGG" id="bot:CIT37_35325"/>
<keyword evidence="3" id="KW-0805">Transcription regulation</keyword>
<evidence type="ECO:0000256" key="5">
    <source>
        <dbReference type="ARBA" id="ARBA00023163"/>
    </source>
</evidence>
<dbReference type="InterPro" id="IPR000847">
    <property type="entry name" value="LysR_HTH_N"/>
</dbReference>
<dbReference type="GO" id="GO:0003700">
    <property type="term" value="F:DNA-binding transcription factor activity"/>
    <property type="evidence" value="ECO:0007669"/>
    <property type="project" value="InterPro"/>
</dbReference>
<dbReference type="Pfam" id="PF00126">
    <property type="entry name" value="HTH_1"/>
    <property type="match status" value="1"/>
</dbReference>
<dbReference type="AlphaFoldDB" id="A0A2U8PHK0"/>
<evidence type="ECO:0000256" key="4">
    <source>
        <dbReference type="ARBA" id="ARBA00023125"/>
    </source>
</evidence>
<keyword evidence="4" id="KW-0238">DNA-binding</keyword>
<dbReference type="Gene3D" id="1.10.10.10">
    <property type="entry name" value="Winged helix-like DNA-binding domain superfamily/Winged helix DNA-binding domain"/>
    <property type="match status" value="1"/>
</dbReference>
<name>A0A2U8PHK0_9BRAD</name>
<dbReference type="GO" id="GO:0043565">
    <property type="term" value="F:sequence-specific DNA binding"/>
    <property type="evidence" value="ECO:0007669"/>
    <property type="project" value="TreeGrafter"/>
</dbReference>
<dbReference type="GeneID" id="92967938"/>
<reference evidence="7 8" key="2">
    <citation type="journal article" date="2017" name="Syst. Appl. Microbiol.">
        <title>Soybeans inoculated with root zone soils of Canadian native legumes harbour diverse and novel Bradyrhizobium spp. that possess agricultural potential.</title>
        <authorList>
            <person name="Bromfield E.S.P."/>
            <person name="Cloutier S."/>
            <person name="Tambong J.T."/>
            <person name="Tran Thi T.V."/>
        </authorList>
    </citation>
    <scope>NUCLEOTIDE SEQUENCE [LARGE SCALE GENOMIC DNA]</scope>
    <source>
        <strain evidence="7 8">OO99</strain>
    </source>
</reference>
<keyword evidence="5" id="KW-0804">Transcription</keyword>
<gene>
    <name evidence="7" type="ORF">CIT37_35325</name>
</gene>
<dbReference type="InterPro" id="IPR036390">
    <property type="entry name" value="WH_DNA-bd_sf"/>
</dbReference>
<proteinExistence type="inferred from homology"/>
<evidence type="ECO:0000256" key="3">
    <source>
        <dbReference type="ARBA" id="ARBA00023015"/>
    </source>
</evidence>
<dbReference type="PANTHER" id="PTHR30427">
    <property type="entry name" value="TRANSCRIPTIONAL ACTIVATOR PROTEIN LYSR"/>
    <property type="match status" value="1"/>
</dbReference>
<dbReference type="PANTHER" id="PTHR30427:SF1">
    <property type="entry name" value="TRANSCRIPTIONAL ACTIVATOR PROTEIN LYSR"/>
    <property type="match status" value="1"/>
</dbReference>
<sequence length="299" mass="31788">MAISVREMDVFRCVMQSGSVTSAAIALNISQPAVSRMLQQAEERLGFRLFVRQKKRLKPTSEAQSLFAEVMNVFAAIEHTQRLALELRDGRAGLLTVATVTGFGHTIVPQAVRRFRAERPDVSVVIQTMTGPEVVTRVAQGRADLGLTVGPIGDPSLESTILCTTNLGCVLPVGHRLSAKDALSAPDLADEPVICPGPHLSIGAAIVIAFAEANLRLRIAVEASQSNIACELVRAGAGIAILDGLGLLGARTNDLVTRPFAPSLQSVARLLKGTKRPASRLVEEFSGVVQRVTADSGLR</sequence>
<evidence type="ECO:0000313" key="8">
    <source>
        <dbReference type="Proteomes" id="UP000215703"/>
    </source>
</evidence>
<evidence type="ECO:0000256" key="2">
    <source>
        <dbReference type="ARBA" id="ARBA00009437"/>
    </source>
</evidence>
<organism evidence="7 8">
    <name type="scientific">Bradyrhizobium ottawaense</name>
    <dbReference type="NCBI Taxonomy" id="931866"/>
    <lineage>
        <taxon>Bacteria</taxon>
        <taxon>Pseudomonadati</taxon>
        <taxon>Pseudomonadota</taxon>
        <taxon>Alphaproteobacteria</taxon>
        <taxon>Hyphomicrobiales</taxon>
        <taxon>Nitrobacteraceae</taxon>
        <taxon>Bradyrhizobium</taxon>
    </lineage>
</organism>
<dbReference type="Proteomes" id="UP000215703">
    <property type="component" value="Chromosome"/>
</dbReference>
<dbReference type="Pfam" id="PF03466">
    <property type="entry name" value="LysR_substrate"/>
    <property type="match status" value="1"/>
</dbReference>
<dbReference type="GO" id="GO:0010628">
    <property type="term" value="P:positive regulation of gene expression"/>
    <property type="evidence" value="ECO:0007669"/>
    <property type="project" value="TreeGrafter"/>
</dbReference>
<comment type="similarity">
    <text evidence="2">Belongs to the LysR transcriptional regulatory family.</text>
</comment>
<dbReference type="InterPro" id="IPR036388">
    <property type="entry name" value="WH-like_DNA-bd_sf"/>
</dbReference>
<dbReference type="GO" id="GO:0009089">
    <property type="term" value="P:lysine biosynthetic process via diaminopimelate"/>
    <property type="evidence" value="ECO:0007669"/>
    <property type="project" value="TreeGrafter"/>
</dbReference>
<dbReference type="Gene3D" id="3.40.190.290">
    <property type="match status" value="1"/>
</dbReference>
<evidence type="ECO:0000256" key="1">
    <source>
        <dbReference type="ARBA" id="ARBA00003502"/>
    </source>
</evidence>
<dbReference type="SUPFAM" id="SSF46785">
    <property type="entry name" value="Winged helix' DNA-binding domain"/>
    <property type="match status" value="1"/>
</dbReference>
<accession>A0A2U8PHK0</accession>
<feature type="domain" description="HTH lysR-type" evidence="6">
    <location>
        <begin position="3"/>
        <end position="60"/>
    </location>
</feature>
<dbReference type="RefSeq" id="WP_095425840.1">
    <property type="nucleotide sequence ID" value="NZ_CP029425.2"/>
</dbReference>
<evidence type="ECO:0000259" key="6">
    <source>
        <dbReference type="PROSITE" id="PS50931"/>
    </source>
</evidence>
<protein>
    <recommendedName>
        <fullName evidence="6">HTH lysR-type domain-containing protein</fullName>
    </recommendedName>
</protein>
<dbReference type="PROSITE" id="PS50931">
    <property type="entry name" value="HTH_LYSR"/>
    <property type="match status" value="1"/>
</dbReference>
<dbReference type="EMBL" id="CP029425">
    <property type="protein sequence ID" value="AWL96817.1"/>
    <property type="molecule type" value="Genomic_DNA"/>
</dbReference>